<accession>A0A564ZAC6</accession>
<gene>
    <name evidence="1" type="ORF">WMSIL1_LOCUS13594</name>
</gene>
<organism evidence="1 2">
    <name type="scientific">Hymenolepis diminuta</name>
    <name type="common">Rat tapeworm</name>
    <dbReference type="NCBI Taxonomy" id="6216"/>
    <lineage>
        <taxon>Eukaryota</taxon>
        <taxon>Metazoa</taxon>
        <taxon>Spiralia</taxon>
        <taxon>Lophotrochozoa</taxon>
        <taxon>Platyhelminthes</taxon>
        <taxon>Cestoda</taxon>
        <taxon>Eucestoda</taxon>
        <taxon>Cyclophyllidea</taxon>
        <taxon>Hymenolepididae</taxon>
        <taxon>Hymenolepis</taxon>
    </lineage>
</organism>
<protein>
    <submittedName>
        <fullName evidence="1">Uncharacterized protein</fullName>
    </submittedName>
</protein>
<name>A0A564ZAC6_HYMDI</name>
<reference evidence="1 2" key="1">
    <citation type="submission" date="2019-07" db="EMBL/GenBank/DDBJ databases">
        <authorList>
            <person name="Jastrzebski P J."/>
            <person name="Paukszto L."/>
            <person name="Jastrzebski P J."/>
        </authorList>
    </citation>
    <scope>NUCLEOTIDE SEQUENCE [LARGE SCALE GENOMIC DNA]</scope>
    <source>
        <strain evidence="1 2">WMS-il1</strain>
    </source>
</reference>
<dbReference type="EMBL" id="CABIJS010000697">
    <property type="protein sequence ID" value="VUZ55993.1"/>
    <property type="molecule type" value="Genomic_DNA"/>
</dbReference>
<evidence type="ECO:0000313" key="2">
    <source>
        <dbReference type="Proteomes" id="UP000321570"/>
    </source>
</evidence>
<dbReference type="Proteomes" id="UP000321570">
    <property type="component" value="Unassembled WGS sequence"/>
</dbReference>
<evidence type="ECO:0000313" key="1">
    <source>
        <dbReference type="EMBL" id="VUZ55993.1"/>
    </source>
</evidence>
<keyword evidence="2" id="KW-1185">Reference proteome</keyword>
<sequence>MSLCPYDSNPYLSCLHEFIDSLKLYKLSLYFHSHAHAQARLSCTGSYASTTSPLPLSSLLLSRILIVIC</sequence>
<dbReference type="AlphaFoldDB" id="A0A564ZAC6"/>
<proteinExistence type="predicted"/>